<feature type="transmembrane region" description="Helical" evidence="7">
    <location>
        <begin position="156"/>
        <end position="176"/>
    </location>
</feature>
<dbReference type="SMART" id="SM00382">
    <property type="entry name" value="AAA"/>
    <property type="match status" value="1"/>
</dbReference>
<dbReference type="OrthoDB" id="311344at2"/>
<dbReference type="GO" id="GO:0016887">
    <property type="term" value="F:ATP hydrolysis activity"/>
    <property type="evidence" value="ECO:0007669"/>
    <property type="project" value="InterPro"/>
</dbReference>
<feature type="transmembrane region" description="Helical" evidence="7">
    <location>
        <begin position="21"/>
        <end position="43"/>
    </location>
</feature>
<dbReference type="Proteomes" id="UP000093510">
    <property type="component" value="Unassembled WGS sequence"/>
</dbReference>
<dbReference type="InterPro" id="IPR027417">
    <property type="entry name" value="P-loop_NTPase"/>
</dbReference>
<keyword evidence="3" id="KW-0547">Nucleotide-binding</keyword>
<dbReference type="STRING" id="1763534.GCA_001831475_00157"/>
<dbReference type="EMBL" id="LVEP01000038">
    <property type="protein sequence ID" value="OCB74455.1"/>
    <property type="molecule type" value="Genomic_DNA"/>
</dbReference>
<dbReference type="InterPro" id="IPR039421">
    <property type="entry name" value="Type_1_exporter"/>
</dbReference>
<evidence type="ECO:0000256" key="4">
    <source>
        <dbReference type="ARBA" id="ARBA00022840"/>
    </source>
</evidence>
<dbReference type="Gene3D" id="3.40.50.300">
    <property type="entry name" value="P-loop containing nucleotide triphosphate hydrolases"/>
    <property type="match status" value="1"/>
</dbReference>
<dbReference type="RefSeq" id="WP_066336210.1">
    <property type="nucleotide sequence ID" value="NZ_CP017688.1"/>
</dbReference>
<evidence type="ECO:0000259" key="8">
    <source>
        <dbReference type="PROSITE" id="PS50893"/>
    </source>
</evidence>
<evidence type="ECO:0000256" key="7">
    <source>
        <dbReference type="SAM" id="Phobius"/>
    </source>
</evidence>
<reference evidence="10 11" key="1">
    <citation type="submission" date="2016-03" db="EMBL/GenBank/DDBJ databases">
        <authorList>
            <person name="Ploux O."/>
        </authorList>
    </citation>
    <scope>NUCLEOTIDE SEQUENCE [LARGE SCALE GENOMIC DNA]</scope>
    <source>
        <strain evidence="10 11">LPB0076</strain>
    </source>
</reference>
<feature type="domain" description="ABC transmembrane type-1" evidence="9">
    <location>
        <begin position="21"/>
        <end position="300"/>
    </location>
</feature>
<evidence type="ECO:0000313" key="10">
    <source>
        <dbReference type="EMBL" id="OCB74455.1"/>
    </source>
</evidence>
<dbReference type="InterPro" id="IPR036640">
    <property type="entry name" value="ABC1_TM_sf"/>
</dbReference>
<dbReference type="GO" id="GO:0005524">
    <property type="term" value="F:ATP binding"/>
    <property type="evidence" value="ECO:0007669"/>
    <property type="project" value="UniProtKB-KW"/>
</dbReference>
<feature type="transmembrane region" description="Helical" evidence="7">
    <location>
        <begin position="132"/>
        <end position="150"/>
    </location>
</feature>
<dbReference type="PROSITE" id="PS50929">
    <property type="entry name" value="ABC_TM1F"/>
    <property type="match status" value="1"/>
</dbReference>
<dbReference type="PANTHER" id="PTHR43394">
    <property type="entry name" value="ATP-DEPENDENT PERMEASE MDL1, MITOCHONDRIAL"/>
    <property type="match status" value="1"/>
</dbReference>
<dbReference type="SUPFAM" id="SSF90123">
    <property type="entry name" value="ABC transporter transmembrane region"/>
    <property type="match status" value="1"/>
</dbReference>
<protein>
    <submittedName>
        <fullName evidence="10">ABC transporter ATP-binding protein</fullName>
    </submittedName>
</protein>
<comment type="caution">
    <text evidence="10">The sequence shown here is derived from an EMBL/GenBank/DDBJ whole genome shotgun (WGS) entry which is preliminary data.</text>
</comment>
<feature type="transmembrane region" description="Helical" evidence="7">
    <location>
        <begin position="55"/>
        <end position="77"/>
    </location>
</feature>
<dbReference type="PROSITE" id="PS50893">
    <property type="entry name" value="ABC_TRANSPORTER_2"/>
    <property type="match status" value="1"/>
</dbReference>
<dbReference type="Pfam" id="PF00664">
    <property type="entry name" value="ABC_membrane"/>
    <property type="match status" value="1"/>
</dbReference>
<evidence type="ECO:0000256" key="5">
    <source>
        <dbReference type="ARBA" id="ARBA00022989"/>
    </source>
</evidence>
<keyword evidence="5 7" id="KW-1133">Transmembrane helix</keyword>
<keyword evidence="4 10" id="KW-0067">ATP-binding</keyword>
<feature type="transmembrane region" description="Helical" evidence="7">
    <location>
        <begin position="246"/>
        <end position="265"/>
    </location>
</feature>
<organism evidence="10 11">
    <name type="scientific">Flavobacterium crassostreae</name>
    <dbReference type="NCBI Taxonomy" id="1763534"/>
    <lineage>
        <taxon>Bacteria</taxon>
        <taxon>Pseudomonadati</taxon>
        <taxon>Bacteroidota</taxon>
        <taxon>Flavobacteriia</taxon>
        <taxon>Flavobacteriales</taxon>
        <taxon>Flavobacteriaceae</taxon>
        <taxon>Flavobacterium</taxon>
    </lineage>
</organism>
<gene>
    <name evidence="10" type="ORF">LPBF_10710</name>
</gene>
<comment type="subcellular location">
    <subcellularLocation>
        <location evidence="1">Cell membrane</location>
        <topology evidence="1">Multi-pass membrane protein</topology>
    </subcellularLocation>
</comment>
<dbReference type="InterPro" id="IPR003439">
    <property type="entry name" value="ABC_transporter-like_ATP-bd"/>
</dbReference>
<name>A0A1B9DXP5_9FLAO</name>
<dbReference type="GO" id="GO:0015421">
    <property type="term" value="F:ABC-type oligopeptide transporter activity"/>
    <property type="evidence" value="ECO:0007669"/>
    <property type="project" value="TreeGrafter"/>
</dbReference>
<keyword evidence="6 7" id="KW-0472">Membrane</keyword>
<dbReference type="Gene3D" id="1.20.1560.10">
    <property type="entry name" value="ABC transporter type 1, transmembrane domain"/>
    <property type="match status" value="1"/>
</dbReference>
<dbReference type="InterPro" id="IPR011527">
    <property type="entry name" value="ABC1_TM_dom"/>
</dbReference>
<evidence type="ECO:0000256" key="2">
    <source>
        <dbReference type="ARBA" id="ARBA00022692"/>
    </source>
</evidence>
<keyword evidence="11" id="KW-1185">Reference proteome</keyword>
<sequence length="554" mass="63439">MTPLKRFYNLLALDKKDIYQLFFYAIFAGLVSLSLPLGIQAIINLIQSGRASVSWIILIFLVVIGVGLVGVLSLMQLRITESLQQKIFIRSSFEFAVRLPKIKFEELYNTYPPELANRFFDTMAIQKGTSKLLIDFSAALLQIVFGIVLLSLYHPYFILLGILLIVMLYFIFKLSYHPGLETSLKESKYKYKVAQWLQEMARNNSSFRNQINFDFGLQKNDQLVTDYLKYREKHFKVIRKQFRQLILFKIIITTSLLSIGGYLVLSQQMNIGQFVAAEIIILLVINSVEKIILGLETFYDVLTSVEKIGQVVDLDLEQEYDQENTNYCYTDISLETENVDFKFPESKNNVLSAISLKIEPGERLIINGDNGAGKTTLIRILSGLLKPTAGSFCINDNTFKKMDLKQYRSQIGSVIHGETPFEGSYLENITFRDPNISQEDLKWALDGIQLTGFIKSLPERLDSPIYPEGRQLSSSNAQKILLARSIIHKPKILFYEDPTDSMDPKVANEIIDFITAKENQWTVIVSSKNPYWKTKCTREIILQNGRIQHDSKKL</sequence>
<evidence type="ECO:0000259" key="9">
    <source>
        <dbReference type="PROSITE" id="PS50929"/>
    </source>
</evidence>
<dbReference type="AlphaFoldDB" id="A0A1B9DXP5"/>
<evidence type="ECO:0000256" key="6">
    <source>
        <dbReference type="ARBA" id="ARBA00023136"/>
    </source>
</evidence>
<dbReference type="GO" id="GO:0005886">
    <property type="term" value="C:plasma membrane"/>
    <property type="evidence" value="ECO:0007669"/>
    <property type="project" value="UniProtKB-SubCell"/>
</dbReference>
<proteinExistence type="predicted"/>
<accession>A0A1B9DXP5</accession>
<dbReference type="InterPro" id="IPR003593">
    <property type="entry name" value="AAA+_ATPase"/>
</dbReference>
<evidence type="ECO:0000313" key="11">
    <source>
        <dbReference type="Proteomes" id="UP000093510"/>
    </source>
</evidence>
<dbReference type="SUPFAM" id="SSF52540">
    <property type="entry name" value="P-loop containing nucleoside triphosphate hydrolases"/>
    <property type="match status" value="1"/>
</dbReference>
<evidence type="ECO:0000256" key="3">
    <source>
        <dbReference type="ARBA" id="ARBA00022741"/>
    </source>
</evidence>
<evidence type="ECO:0000256" key="1">
    <source>
        <dbReference type="ARBA" id="ARBA00004651"/>
    </source>
</evidence>
<feature type="domain" description="ABC transporter" evidence="8">
    <location>
        <begin position="334"/>
        <end position="554"/>
    </location>
</feature>
<dbReference type="PANTHER" id="PTHR43394:SF4">
    <property type="entry name" value="TOXIN SECRETION ABC TRANSPORTER ATP-BINDING PROTEIN"/>
    <property type="match status" value="1"/>
</dbReference>
<dbReference type="Pfam" id="PF00005">
    <property type="entry name" value="ABC_tran"/>
    <property type="match status" value="1"/>
</dbReference>
<keyword evidence="2 7" id="KW-0812">Transmembrane</keyword>